<dbReference type="InterPro" id="IPR025324">
    <property type="entry name" value="DUF4230"/>
</dbReference>
<protein>
    <submittedName>
        <fullName evidence="2">Uncharacterized protein</fullName>
    </submittedName>
</protein>
<sequence>MIRWLANSARFLLEIGLLLGILMLVYWWNPMGIFGGKLKLQPTATLSVQVRDLGELVTAEYYGEVISTIEEAQVDKLEEPQLLQHASAVIDEISEMLEYLRTFQRMDAAQQSLILQGEEARLSRRDRRRLISDEVSRTNILDRLRFHGEWEVFEIMPLQGDVLGYLFERSNRRTRSIRSNLNESQIRDLLFGLFSRPQDLGTFWREDEFMAAYYQRKMDQLPRNEQRKRLAMIGRGTVKAGFDLSEVTQNMFYINEASKELHFFGLAPKILDADINPWFIPEKGVAGFDILTYNGRVNFKDAKKVKQYAVQKLETSAQKANILESAEAFGGESLKRLFSLMTGKEIESVFFHHDRIVQLSQQIMKDRFINYEEAVLFERALTSELATIDSLQNSKENRFNNQQLANQKWSVLRQIVRDIQQFAFENDECRYGYFSTWAYEMAYKGLLDHPEKEAITALRKGVGDQSVLTDSAFLLWAGADTMQLQEHYNQAVTFLIASQVPVGTAKELVFPANAIDRNKIDSLRATLASFSGENAIFRYVSTSSSDSLFLTHALFPFRYDPTEWNRLMNQRFTRSSITSLADIQPNSKTNSFSVYSALDLTDVKVVGTDFTNLVNPILLKQLEALNAFCLSESICIIQQAAYFEPKTQSGPLPEGFSPEQRVELASFVERLIRGQEIEAKKGPFERANQWIWRRWDEARIPSKGVVNPLGR</sequence>
<gene>
    <name evidence="2" type="ORF">ADIS_2419</name>
</gene>
<keyword evidence="1" id="KW-0812">Transmembrane</keyword>
<accession>R7ZSZ7</accession>
<keyword evidence="1" id="KW-0472">Membrane</keyword>
<dbReference type="RefSeq" id="WP_010854556.1">
    <property type="nucleotide sequence ID" value="NZ_AQHR01000066.1"/>
</dbReference>
<dbReference type="AlphaFoldDB" id="R7ZSZ7"/>
<feature type="transmembrane region" description="Helical" evidence="1">
    <location>
        <begin position="12"/>
        <end position="29"/>
    </location>
</feature>
<dbReference type="Pfam" id="PF14014">
    <property type="entry name" value="DUF4230"/>
    <property type="match status" value="1"/>
</dbReference>
<dbReference type="EMBL" id="AQHR01000066">
    <property type="protein sequence ID" value="EON77109.1"/>
    <property type="molecule type" value="Genomic_DNA"/>
</dbReference>
<keyword evidence="1" id="KW-1133">Transmembrane helix</keyword>
<dbReference type="OrthoDB" id="834617at2"/>
<organism evidence="2 3">
    <name type="scientific">Lunatimonas lonarensis</name>
    <dbReference type="NCBI Taxonomy" id="1232681"/>
    <lineage>
        <taxon>Bacteria</taxon>
        <taxon>Pseudomonadati</taxon>
        <taxon>Bacteroidota</taxon>
        <taxon>Cytophagia</taxon>
        <taxon>Cytophagales</taxon>
        <taxon>Cyclobacteriaceae</taxon>
    </lineage>
</organism>
<proteinExistence type="predicted"/>
<name>R7ZSZ7_9BACT</name>
<keyword evidence="3" id="KW-1185">Reference proteome</keyword>
<reference evidence="2 3" key="1">
    <citation type="submission" date="2013-02" db="EMBL/GenBank/DDBJ databases">
        <title>A novel strain isolated from Lonar lake, Maharashtra, India.</title>
        <authorList>
            <person name="Singh A."/>
        </authorList>
    </citation>
    <scope>NUCLEOTIDE SEQUENCE [LARGE SCALE GENOMIC DNA]</scope>
    <source>
        <strain evidence="2 3">AK24</strain>
    </source>
</reference>
<dbReference type="STRING" id="1232681.ADIS_2419"/>
<dbReference type="Proteomes" id="UP000013909">
    <property type="component" value="Unassembled WGS sequence"/>
</dbReference>
<evidence type="ECO:0000313" key="3">
    <source>
        <dbReference type="Proteomes" id="UP000013909"/>
    </source>
</evidence>
<evidence type="ECO:0000313" key="2">
    <source>
        <dbReference type="EMBL" id="EON77109.1"/>
    </source>
</evidence>
<evidence type="ECO:0000256" key="1">
    <source>
        <dbReference type="SAM" id="Phobius"/>
    </source>
</evidence>
<comment type="caution">
    <text evidence="2">The sequence shown here is derived from an EMBL/GenBank/DDBJ whole genome shotgun (WGS) entry which is preliminary data.</text>
</comment>